<protein>
    <recommendedName>
        <fullName evidence="2">Alpha/beta hydrolase fold-3 domain-containing protein</fullName>
    </recommendedName>
</protein>
<dbReference type="SUPFAM" id="SSF53474">
    <property type="entry name" value="alpha/beta-Hydrolases"/>
    <property type="match status" value="1"/>
</dbReference>
<evidence type="ECO:0000313" key="3">
    <source>
        <dbReference type="EMBL" id="KAF1991027.1"/>
    </source>
</evidence>
<dbReference type="InterPro" id="IPR050300">
    <property type="entry name" value="GDXG_lipolytic_enzyme"/>
</dbReference>
<dbReference type="GO" id="GO:0016787">
    <property type="term" value="F:hydrolase activity"/>
    <property type="evidence" value="ECO:0007669"/>
    <property type="project" value="UniProtKB-KW"/>
</dbReference>
<gene>
    <name evidence="3" type="ORF">K402DRAFT_389232</name>
</gene>
<dbReference type="AlphaFoldDB" id="A0A6G1HD86"/>
<dbReference type="PROSITE" id="PS00122">
    <property type="entry name" value="CARBOXYLESTERASE_B_1"/>
    <property type="match status" value="1"/>
</dbReference>
<evidence type="ECO:0000256" key="1">
    <source>
        <dbReference type="ARBA" id="ARBA00022801"/>
    </source>
</evidence>
<dbReference type="InterPro" id="IPR013094">
    <property type="entry name" value="AB_hydrolase_3"/>
</dbReference>
<keyword evidence="4" id="KW-1185">Reference proteome</keyword>
<dbReference type="Gene3D" id="3.40.50.1820">
    <property type="entry name" value="alpha/beta hydrolase"/>
    <property type="match status" value="1"/>
</dbReference>
<dbReference type="PANTHER" id="PTHR48081:SF8">
    <property type="entry name" value="ALPHA_BETA HYDROLASE FOLD-3 DOMAIN-CONTAINING PROTEIN-RELATED"/>
    <property type="match status" value="1"/>
</dbReference>
<feature type="domain" description="Alpha/beta hydrolase fold-3" evidence="2">
    <location>
        <begin position="95"/>
        <end position="316"/>
    </location>
</feature>
<dbReference type="Pfam" id="PF07859">
    <property type="entry name" value="Abhydrolase_3"/>
    <property type="match status" value="1"/>
</dbReference>
<sequence length="353" mass="38626">MAGFSQYQGPSPEWEAFVQKTPLPPIDLTLPPQAIREAVNGLRVKTSEAQLAAEDLHSKATWTDHSILTRDKQNIIARLYKPTHLSTVHSLPIYLFFHGGGHLFGNLDIEDAACARLCSGAGILVIHVNYRHTPEFKHPTPFNDAWDSFEWLARTIKAFGGDPNRVIVGGVSAGAGLAAYVVHRHHNLLKNGAGDSSTPALKVCGQLLCIPFLVHPDNNPYASTDGSSYQQNVDAALLPMPLVRKFTDLLDVKDVTDPVANVGLVDDGEVVGMPKAGFLVAGQDLLRDEGLYYAEKLKKNGTPTKVHVFPGLPHGFRRFGDLPSSKTWDRLLVDCCHWFLTDDSGSSFTVEKT</sequence>
<dbReference type="PANTHER" id="PTHR48081">
    <property type="entry name" value="AB HYDROLASE SUPERFAMILY PROTEIN C4A8.06C"/>
    <property type="match status" value="1"/>
</dbReference>
<dbReference type="Proteomes" id="UP000800041">
    <property type="component" value="Unassembled WGS sequence"/>
</dbReference>
<evidence type="ECO:0000313" key="4">
    <source>
        <dbReference type="Proteomes" id="UP000800041"/>
    </source>
</evidence>
<proteinExistence type="predicted"/>
<accession>A0A6G1HD86</accession>
<keyword evidence="1" id="KW-0378">Hydrolase</keyword>
<dbReference type="EMBL" id="ML977140">
    <property type="protein sequence ID" value="KAF1991027.1"/>
    <property type="molecule type" value="Genomic_DNA"/>
</dbReference>
<dbReference type="InterPro" id="IPR029058">
    <property type="entry name" value="AB_hydrolase_fold"/>
</dbReference>
<dbReference type="InterPro" id="IPR019826">
    <property type="entry name" value="Carboxylesterase_B_AS"/>
</dbReference>
<reference evidence="3" key="1">
    <citation type="journal article" date="2020" name="Stud. Mycol.">
        <title>101 Dothideomycetes genomes: a test case for predicting lifestyles and emergence of pathogens.</title>
        <authorList>
            <person name="Haridas S."/>
            <person name="Albert R."/>
            <person name="Binder M."/>
            <person name="Bloem J."/>
            <person name="Labutti K."/>
            <person name="Salamov A."/>
            <person name="Andreopoulos B."/>
            <person name="Baker S."/>
            <person name="Barry K."/>
            <person name="Bills G."/>
            <person name="Bluhm B."/>
            <person name="Cannon C."/>
            <person name="Castanera R."/>
            <person name="Culley D."/>
            <person name="Daum C."/>
            <person name="Ezra D."/>
            <person name="Gonzalez J."/>
            <person name="Henrissat B."/>
            <person name="Kuo A."/>
            <person name="Liang C."/>
            <person name="Lipzen A."/>
            <person name="Lutzoni F."/>
            <person name="Magnuson J."/>
            <person name="Mondo S."/>
            <person name="Nolan M."/>
            <person name="Ohm R."/>
            <person name="Pangilinan J."/>
            <person name="Park H.-J."/>
            <person name="Ramirez L."/>
            <person name="Alfaro M."/>
            <person name="Sun H."/>
            <person name="Tritt A."/>
            <person name="Yoshinaga Y."/>
            <person name="Zwiers L.-H."/>
            <person name="Turgeon B."/>
            <person name="Goodwin S."/>
            <person name="Spatafora J."/>
            <person name="Crous P."/>
            <person name="Grigoriev I."/>
        </authorList>
    </citation>
    <scope>NUCLEOTIDE SEQUENCE</scope>
    <source>
        <strain evidence="3">CBS 113979</strain>
    </source>
</reference>
<name>A0A6G1HD86_9PEZI</name>
<dbReference type="OrthoDB" id="408631at2759"/>
<evidence type="ECO:0000259" key="2">
    <source>
        <dbReference type="Pfam" id="PF07859"/>
    </source>
</evidence>
<organism evidence="3 4">
    <name type="scientific">Aulographum hederae CBS 113979</name>
    <dbReference type="NCBI Taxonomy" id="1176131"/>
    <lineage>
        <taxon>Eukaryota</taxon>
        <taxon>Fungi</taxon>
        <taxon>Dikarya</taxon>
        <taxon>Ascomycota</taxon>
        <taxon>Pezizomycotina</taxon>
        <taxon>Dothideomycetes</taxon>
        <taxon>Pleosporomycetidae</taxon>
        <taxon>Aulographales</taxon>
        <taxon>Aulographaceae</taxon>
    </lineage>
</organism>